<dbReference type="KEGG" id="spac:B1H29_17495"/>
<accession>A0A1S6JJV5</accession>
<keyword evidence="2" id="KW-1185">Reference proteome</keyword>
<evidence type="ECO:0000313" key="1">
    <source>
        <dbReference type="EMBL" id="AQS72042.1"/>
    </source>
</evidence>
<evidence type="ECO:0000313" key="2">
    <source>
        <dbReference type="Proteomes" id="UP000189443"/>
    </source>
</evidence>
<organism evidence="1 2">
    <name type="scientific">Streptomyces pactum</name>
    <dbReference type="NCBI Taxonomy" id="68249"/>
    <lineage>
        <taxon>Bacteria</taxon>
        <taxon>Bacillati</taxon>
        <taxon>Actinomycetota</taxon>
        <taxon>Actinomycetes</taxon>
        <taxon>Kitasatosporales</taxon>
        <taxon>Streptomycetaceae</taxon>
        <taxon>Streptomyces</taxon>
    </lineage>
</organism>
<name>A0A1S6JJV5_9ACTN</name>
<proteinExistence type="predicted"/>
<dbReference type="EMBL" id="CP019724">
    <property type="protein sequence ID" value="AQS72042.1"/>
    <property type="molecule type" value="Genomic_DNA"/>
</dbReference>
<dbReference type="AlphaFoldDB" id="A0A1S6JJV5"/>
<protein>
    <submittedName>
        <fullName evidence="1">Uncharacterized protein</fullName>
    </submittedName>
</protein>
<reference evidence="1 2" key="1">
    <citation type="submission" date="2017-02" db="EMBL/GenBank/DDBJ databases">
        <title>Streptomyces pactum ACT12 Genome sequencing and assembly.</title>
        <authorList>
            <person name="Xue Q."/>
            <person name="Yan X."/>
            <person name="Jia L."/>
            <person name="Yan H."/>
        </authorList>
    </citation>
    <scope>NUCLEOTIDE SEQUENCE [LARGE SCALE GENOMIC DNA]</scope>
    <source>
        <strain evidence="1 2">ACT12</strain>
    </source>
</reference>
<gene>
    <name evidence="1" type="ORF">B1H29_17495</name>
</gene>
<dbReference type="Proteomes" id="UP000189443">
    <property type="component" value="Chromosome"/>
</dbReference>
<sequence length="143" mass="15079">MPALFLLPFLIVLAGIVRSEPDDRSGGRKPVHVPCSEALAFGGAGLPDGARPVGECTMQGFQDIHYSASFRMPRTGVQIWPAHTYPAAPAPGTEFCAGADADLCLDLGYARGLPDGVDADAVQVRVEYEDAGTALVRFASFTL</sequence>